<protein>
    <recommendedName>
        <fullName evidence="1">STAS domain-containing protein</fullName>
    </recommendedName>
</protein>
<dbReference type="Gene3D" id="3.30.750.24">
    <property type="entry name" value="STAS domain"/>
    <property type="match status" value="1"/>
</dbReference>
<dbReference type="EMBL" id="AP027151">
    <property type="protein sequence ID" value="BDV42312.1"/>
    <property type="molecule type" value="Genomic_DNA"/>
</dbReference>
<gene>
    <name evidence="2" type="ORF">GURASL_12350</name>
</gene>
<dbReference type="Pfam" id="PF13466">
    <property type="entry name" value="STAS_2"/>
    <property type="match status" value="1"/>
</dbReference>
<dbReference type="SUPFAM" id="SSF52091">
    <property type="entry name" value="SpoIIaa-like"/>
    <property type="match status" value="1"/>
</dbReference>
<evidence type="ECO:0000313" key="3">
    <source>
        <dbReference type="Proteomes" id="UP001317705"/>
    </source>
</evidence>
<dbReference type="PROSITE" id="PS50801">
    <property type="entry name" value="STAS"/>
    <property type="match status" value="1"/>
</dbReference>
<feature type="domain" description="STAS" evidence="1">
    <location>
        <begin position="44"/>
        <end position="102"/>
    </location>
</feature>
<dbReference type="Proteomes" id="UP001317705">
    <property type="component" value="Chromosome"/>
</dbReference>
<dbReference type="RefSeq" id="WP_282002701.1">
    <property type="nucleotide sequence ID" value="NZ_AP027151.1"/>
</dbReference>
<dbReference type="InterPro" id="IPR058548">
    <property type="entry name" value="MlaB-like_STAS"/>
</dbReference>
<dbReference type="CDD" id="cd07043">
    <property type="entry name" value="STAS_anti-anti-sigma_factors"/>
    <property type="match status" value="1"/>
</dbReference>
<reference evidence="2 3" key="1">
    <citation type="submission" date="2022-12" db="EMBL/GenBank/DDBJ databases">
        <title>Polyphasic characterization of Geotalea uranireducens NIT-SL11 newly isolated from a complex of sewage sludge and microbially reduced graphene oxide.</title>
        <authorList>
            <person name="Xie L."/>
            <person name="Yoshida N."/>
            <person name="Meng L."/>
        </authorList>
    </citation>
    <scope>NUCLEOTIDE SEQUENCE [LARGE SCALE GENOMIC DNA]</scope>
    <source>
        <strain evidence="2 3">NIT-SL11</strain>
    </source>
</reference>
<dbReference type="InterPro" id="IPR002645">
    <property type="entry name" value="STAS_dom"/>
</dbReference>
<evidence type="ECO:0000313" key="2">
    <source>
        <dbReference type="EMBL" id="BDV42312.1"/>
    </source>
</evidence>
<organism evidence="2 3">
    <name type="scientific">Geotalea uraniireducens</name>
    <dbReference type="NCBI Taxonomy" id="351604"/>
    <lineage>
        <taxon>Bacteria</taxon>
        <taxon>Pseudomonadati</taxon>
        <taxon>Thermodesulfobacteriota</taxon>
        <taxon>Desulfuromonadia</taxon>
        <taxon>Geobacterales</taxon>
        <taxon>Geobacteraceae</taxon>
        <taxon>Geotalea</taxon>
    </lineage>
</organism>
<keyword evidence="3" id="KW-1185">Reference proteome</keyword>
<evidence type="ECO:0000259" key="1">
    <source>
        <dbReference type="PROSITE" id="PS50801"/>
    </source>
</evidence>
<accession>A0ABM8EJX7</accession>
<name>A0ABM8EJX7_9BACT</name>
<dbReference type="InterPro" id="IPR036513">
    <property type="entry name" value="STAS_dom_sf"/>
</dbReference>
<proteinExistence type="predicted"/>
<sequence length="102" mass="11379">MNRPFDIQITRKAAADQIELSGTIDAHAEKPLQNLPALIGQPLVRFDFSGVSRINSMGIAFLLRCFKAIREERQAEIRLTGLSQVNSMLFKMTGIFMLGSPE</sequence>